<proteinExistence type="predicted"/>
<dbReference type="Proteomes" id="UP000000292">
    <property type="component" value="Chromosome"/>
</dbReference>
<dbReference type="PATRIC" id="fig|1048834.4.peg.1783"/>
<dbReference type="HOGENOM" id="CLU_2930862_0_0_9"/>
<organism evidence="1 2">
    <name type="scientific">Alicyclobacillus acidocaldarius (strain Tc-4-1)</name>
    <name type="common">Bacillus acidocaldarius</name>
    <dbReference type="NCBI Taxonomy" id="1048834"/>
    <lineage>
        <taxon>Bacteria</taxon>
        <taxon>Bacillati</taxon>
        <taxon>Bacillota</taxon>
        <taxon>Bacilli</taxon>
        <taxon>Bacillales</taxon>
        <taxon>Alicyclobacillaceae</taxon>
        <taxon>Alicyclobacillus</taxon>
    </lineage>
</organism>
<dbReference type="KEGG" id="aad:TC41_1890"/>
<evidence type="ECO:0000313" key="1">
    <source>
        <dbReference type="EMBL" id="AEJ43806.1"/>
    </source>
</evidence>
<sequence>MGLMVAQNLANEDLIVLYERSIQLLSKHIEFPQVQEIINTIKFAVLCMKHPDKAQNLAKV</sequence>
<evidence type="ECO:0000313" key="2">
    <source>
        <dbReference type="Proteomes" id="UP000000292"/>
    </source>
</evidence>
<dbReference type="EMBL" id="CP002902">
    <property type="protein sequence ID" value="AEJ43806.1"/>
    <property type="molecule type" value="Genomic_DNA"/>
</dbReference>
<reference evidence="2" key="2">
    <citation type="submission" date="2011-06" db="EMBL/GenBank/DDBJ databases">
        <title>The complete genome sequence of Alicyclobacillus acidocaldarius sp. Tc-4-1.</title>
        <authorList>
            <person name="Chen Y."/>
            <person name="He Y."/>
            <person name="Dong Z."/>
            <person name="Hu S."/>
        </authorList>
    </citation>
    <scope>NUCLEOTIDE SEQUENCE [LARGE SCALE GENOMIC DNA]</scope>
    <source>
        <strain evidence="2">Tc-4-1</strain>
    </source>
</reference>
<dbReference type="AlphaFoldDB" id="F8IDF3"/>
<protein>
    <submittedName>
        <fullName evidence="1">Uncharacterized protein</fullName>
    </submittedName>
</protein>
<name>F8IDF3_ALIAT</name>
<gene>
    <name evidence="1" type="ordered locus">TC41_1890</name>
</gene>
<accession>F8IDF3</accession>
<reference evidence="1 2" key="1">
    <citation type="journal article" date="2011" name="J. Bacteriol.">
        <title>Complete Genome Sequence of Alicyclobacillus acidocaldarius Strain Tc-4-1.</title>
        <authorList>
            <person name="Chen Y."/>
            <person name="He Y."/>
            <person name="Zhang B."/>
            <person name="Yang J."/>
            <person name="Li W."/>
            <person name="Dong Z."/>
            <person name="Hu S."/>
        </authorList>
    </citation>
    <scope>NUCLEOTIDE SEQUENCE [LARGE SCALE GENOMIC DNA]</scope>
    <source>
        <strain evidence="1 2">Tc-4-1</strain>
    </source>
</reference>